<evidence type="ECO:0000256" key="1">
    <source>
        <dbReference type="SAM" id="MobiDB-lite"/>
    </source>
</evidence>
<gene>
    <name evidence="2" type="ORF">Sjap_015495</name>
</gene>
<accession>A0AAP0IJD3</accession>
<reference evidence="2 3" key="1">
    <citation type="submission" date="2024-01" db="EMBL/GenBank/DDBJ databases">
        <title>Genome assemblies of Stephania.</title>
        <authorList>
            <person name="Yang L."/>
        </authorList>
    </citation>
    <scope>NUCLEOTIDE SEQUENCE [LARGE SCALE GENOMIC DNA]</scope>
    <source>
        <strain evidence="2">QJT</strain>
        <tissue evidence="2">Leaf</tissue>
    </source>
</reference>
<name>A0AAP0IJD3_9MAGN</name>
<comment type="caution">
    <text evidence="2">The sequence shown here is derived from an EMBL/GenBank/DDBJ whole genome shotgun (WGS) entry which is preliminary data.</text>
</comment>
<sequence length="196" mass="21933">MNRLPEAQQLISTNPNPNPTPSSFSIDPPLFYTQHCPFYSEIPPSLSATTAATQIHHIIPYSTSSSYSEMALRPPGIDPVYHPHALAVGAIEAHATAAAAPYYQDHQQSSVAVDDWTTKEGIRQYGVYPYGYPAPIHDVKDGFQICKRDIRGMEKILWRFDRLMEKFDSQQVSSPPPDDISHDEGDRKMKPLVVPI</sequence>
<feature type="region of interest" description="Disordered" evidence="1">
    <location>
        <begin position="168"/>
        <end position="196"/>
    </location>
</feature>
<evidence type="ECO:0000313" key="2">
    <source>
        <dbReference type="EMBL" id="KAK9116548.1"/>
    </source>
</evidence>
<dbReference type="EMBL" id="JBBNAE010000006">
    <property type="protein sequence ID" value="KAK9116548.1"/>
    <property type="molecule type" value="Genomic_DNA"/>
</dbReference>
<dbReference type="AlphaFoldDB" id="A0AAP0IJD3"/>
<dbReference type="Proteomes" id="UP001417504">
    <property type="component" value="Unassembled WGS sequence"/>
</dbReference>
<evidence type="ECO:0000313" key="3">
    <source>
        <dbReference type="Proteomes" id="UP001417504"/>
    </source>
</evidence>
<protein>
    <submittedName>
        <fullName evidence="2">Uncharacterized protein</fullName>
    </submittedName>
</protein>
<proteinExistence type="predicted"/>
<feature type="compositionally biased region" description="Basic and acidic residues" evidence="1">
    <location>
        <begin position="179"/>
        <end position="189"/>
    </location>
</feature>
<keyword evidence="3" id="KW-1185">Reference proteome</keyword>
<organism evidence="2 3">
    <name type="scientific">Stephania japonica</name>
    <dbReference type="NCBI Taxonomy" id="461633"/>
    <lineage>
        <taxon>Eukaryota</taxon>
        <taxon>Viridiplantae</taxon>
        <taxon>Streptophyta</taxon>
        <taxon>Embryophyta</taxon>
        <taxon>Tracheophyta</taxon>
        <taxon>Spermatophyta</taxon>
        <taxon>Magnoliopsida</taxon>
        <taxon>Ranunculales</taxon>
        <taxon>Menispermaceae</taxon>
        <taxon>Menispermoideae</taxon>
        <taxon>Cissampelideae</taxon>
        <taxon>Stephania</taxon>
    </lineage>
</organism>